<comment type="caution">
    <text evidence="1">The sequence shown here is derived from an EMBL/GenBank/DDBJ whole genome shotgun (WGS) entry which is preliminary data.</text>
</comment>
<proteinExistence type="predicted"/>
<protein>
    <recommendedName>
        <fullName evidence="3">Retrotransposon gag domain-containing protein</fullName>
    </recommendedName>
</protein>
<gene>
    <name evidence="1" type="ORF">BB561_002894</name>
</gene>
<dbReference type="Proteomes" id="UP000245383">
    <property type="component" value="Unassembled WGS sequence"/>
</dbReference>
<accession>A0A2T9YNS0</accession>
<sequence length="198" mass="23741">MDYANKMKSYKNPVLWIHKFEQIADIQGWADGKQTAYFKAYMIDTALEWIINIKTTDSKNFTFNKWKDTFLKKYRKEIRIAKRKDLLVLEELCPQEFNNLEQFNQEFIKRLNKIDNRYYTKNMIKTNYLKHTYSVNSSTTEKLLQDNDIDILSLDKIMKLFQAKADNKTEIRTLLTPTTKEIKTPKDQKDDDLKIMIE</sequence>
<evidence type="ECO:0008006" key="3">
    <source>
        <dbReference type="Google" id="ProtNLM"/>
    </source>
</evidence>
<dbReference type="EMBL" id="MBFR01000105">
    <property type="protein sequence ID" value="PVU93990.1"/>
    <property type="molecule type" value="Genomic_DNA"/>
</dbReference>
<name>A0A2T9YNS0_9FUNG</name>
<dbReference type="AlphaFoldDB" id="A0A2T9YNS0"/>
<organism evidence="1 2">
    <name type="scientific">Smittium simulii</name>
    <dbReference type="NCBI Taxonomy" id="133385"/>
    <lineage>
        <taxon>Eukaryota</taxon>
        <taxon>Fungi</taxon>
        <taxon>Fungi incertae sedis</taxon>
        <taxon>Zoopagomycota</taxon>
        <taxon>Kickxellomycotina</taxon>
        <taxon>Harpellomycetes</taxon>
        <taxon>Harpellales</taxon>
        <taxon>Legeriomycetaceae</taxon>
        <taxon>Smittium</taxon>
    </lineage>
</organism>
<evidence type="ECO:0000313" key="2">
    <source>
        <dbReference type="Proteomes" id="UP000245383"/>
    </source>
</evidence>
<evidence type="ECO:0000313" key="1">
    <source>
        <dbReference type="EMBL" id="PVU93990.1"/>
    </source>
</evidence>
<keyword evidence="2" id="KW-1185">Reference proteome</keyword>
<reference evidence="1 2" key="1">
    <citation type="journal article" date="2018" name="MBio">
        <title>Comparative Genomics Reveals the Core Gene Toolbox for the Fungus-Insect Symbiosis.</title>
        <authorList>
            <person name="Wang Y."/>
            <person name="Stata M."/>
            <person name="Wang W."/>
            <person name="Stajich J.E."/>
            <person name="White M.M."/>
            <person name="Moncalvo J.M."/>
        </authorList>
    </citation>
    <scope>NUCLEOTIDE SEQUENCE [LARGE SCALE GENOMIC DNA]</scope>
    <source>
        <strain evidence="1 2">SWE-8-4</strain>
    </source>
</reference>